<protein>
    <submittedName>
        <fullName evidence="1">Uncharacterized protein</fullName>
    </submittedName>
</protein>
<comment type="caution">
    <text evidence="1">The sequence shown here is derived from an EMBL/GenBank/DDBJ whole genome shotgun (WGS) entry which is preliminary data.</text>
</comment>
<dbReference type="OrthoDB" id="2861623at2759"/>
<dbReference type="Proteomes" id="UP000288716">
    <property type="component" value="Unassembled WGS sequence"/>
</dbReference>
<name>A0A443R0Y9_9ACAR</name>
<dbReference type="InterPro" id="IPR008949">
    <property type="entry name" value="Isoprenoid_synthase_dom_sf"/>
</dbReference>
<dbReference type="Gene3D" id="1.10.600.10">
    <property type="entry name" value="Farnesyl Diphosphate Synthase"/>
    <property type="match status" value="1"/>
</dbReference>
<evidence type="ECO:0000313" key="2">
    <source>
        <dbReference type="Proteomes" id="UP000288716"/>
    </source>
</evidence>
<reference evidence="1 2" key="1">
    <citation type="journal article" date="2018" name="Gigascience">
        <title>Genomes of trombidid mites reveal novel predicted allergens and laterally-transferred genes associated with secondary metabolism.</title>
        <authorList>
            <person name="Dong X."/>
            <person name="Chaisiri K."/>
            <person name="Xia D."/>
            <person name="Armstrong S.D."/>
            <person name="Fang Y."/>
            <person name="Donnelly M.J."/>
            <person name="Kadowaki T."/>
            <person name="McGarry J.W."/>
            <person name="Darby A.C."/>
            <person name="Makepeace B.L."/>
        </authorList>
    </citation>
    <scope>NUCLEOTIDE SEQUENCE [LARGE SCALE GENOMIC DNA]</scope>
    <source>
        <strain evidence="1">UoL-UT</strain>
    </source>
</reference>
<gene>
    <name evidence="1" type="ORF">B4U80_14724</name>
</gene>
<dbReference type="AlphaFoldDB" id="A0A443R0Y9"/>
<dbReference type="Pfam" id="PF19086">
    <property type="entry name" value="Terpene_syn_C_2"/>
    <property type="match status" value="1"/>
</dbReference>
<accession>A0A443R0Y9</accession>
<proteinExistence type="predicted"/>
<organism evidence="1 2">
    <name type="scientific">Leptotrombidium deliense</name>
    <dbReference type="NCBI Taxonomy" id="299467"/>
    <lineage>
        <taxon>Eukaryota</taxon>
        <taxon>Metazoa</taxon>
        <taxon>Ecdysozoa</taxon>
        <taxon>Arthropoda</taxon>
        <taxon>Chelicerata</taxon>
        <taxon>Arachnida</taxon>
        <taxon>Acari</taxon>
        <taxon>Acariformes</taxon>
        <taxon>Trombidiformes</taxon>
        <taxon>Prostigmata</taxon>
        <taxon>Anystina</taxon>
        <taxon>Parasitengona</taxon>
        <taxon>Trombiculoidea</taxon>
        <taxon>Trombiculidae</taxon>
        <taxon>Leptotrombidium</taxon>
    </lineage>
</organism>
<evidence type="ECO:0000313" key="1">
    <source>
        <dbReference type="EMBL" id="RWS08926.1"/>
    </source>
</evidence>
<dbReference type="VEuPathDB" id="VectorBase:LDEU014112"/>
<dbReference type="EMBL" id="NCKV01050401">
    <property type="protein sequence ID" value="RWS08926.1"/>
    <property type="molecule type" value="Genomic_DNA"/>
</dbReference>
<keyword evidence="2" id="KW-1185">Reference proteome</keyword>
<dbReference type="SUPFAM" id="SSF48576">
    <property type="entry name" value="Terpenoid synthases"/>
    <property type="match status" value="1"/>
</dbReference>
<sequence length="102" mass="12374">MNKISYIYNDLASLEKEMKEKSLSNIVVVLKHERKYDKWQDAIDEAAQILKDELKTFEMLLKFFPEDTYFKTDFRMLVQSAFQHSFKSTRYNFKQQFVIENE</sequence>